<evidence type="ECO:0000313" key="2">
    <source>
        <dbReference type="EMBL" id="KAJ3052164.1"/>
    </source>
</evidence>
<feature type="compositionally biased region" description="Polar residues" evidence="1">
    <location>
        <begin position="255"/>
        <end position="272"/>
    </location>
</feature>
<keyword evidence="3" id="KW-1185">Reference proteome</keyword>
<dbReference type="Proteomes" id="UP001212841">
    <property type="component" value="Unassembled WGS sequence"/>
</dbReference>
<protein>
    <submittedName>
        <fullName evidence="2">Uncharacterized protein</fullName>
    </submittedName>
</protein>
<organism evidence="2 3">
    <name type="scientific">Rhizophlyctis rosea</name>
    <dbReference type="NCBI Taxonomy" id="64517"/>
    <lineage>
        <taxon>Eukaryota</taxon>
        <taxon>Fungi</taxon>
        <taxon>Fungi incertae sedis</taxon>
        <taxon>Chytridiomycota</taxon>
        <taxon>Chytridiomycota incertae sedis</taxon>
        <taxon>Chytridiomycetes</taxon>
        <taxon>Rhizophlyctidales</taxon>
        <taxon>Rhizophlyctidaceae</taxon>
        <taxon>Rhizophlyctis</taxon>
    </lineage>
</organism>
<sequence>MKPDPPKPTPPPTIPTTMSSTDFTDPEGDRFPDYEPAEPVEDWESFHTRVRRARDRYLSGARLFIRCTERINPWIMYKPEYRRSASVRRPAPPSRVMSIAETEANVDSEVGRDEVGRRGGVQRGLKSQERAGAVQAAQSGPSSSGTVTRSTSSFQGPSVVKPKPSIPSSAKSPPKASRQASSTSPQKHHLTTSQPKPASQRPSIQDEIIDVDAGPAPPILPAPSPRRRLPFSQSTSTTSPRKSSQKPALAPPKLSQKSSSLISVDPSDNATTAGHDPTIFDLEDDFGSPSSAGRATSIGDVESGGRATRIGDVEEDGDVDMIGVEDMPTQADLNGVNDEEDGEGIQAEQAEYTQIPGFDTQMLLNQPDSPVLVSDGESASVGRNGFEG</sequence>
<feature type="non-terminal residue" evidence="2">
    <location>
        <position position="388"/>
    </location>
</feature>
<reference evidence="2" key="1">
    <citation type="submission" date="2020-05" db="EMBL/GenBank/DDBJ databases">
        <title>Phylogenomic resolution of chytrid fungi.</title>
        <authorList>
            <person name="Stajich J.E."/>
            <person name="Amses K."/>
            <person name="Simmons R."/>
            <person name="Seto K."/>
            <person name="Myers J."/>
            <person name="Bonds A."/>
            <person name="Quandt C.A."/>
            <person name="Barry K."/>
            <person name="Liu P."/>
            <person name="Grigoriev I."/>
            <person name="Longcore J.E."/>
            <person name="James T.Y."/>
        </authorList>
    </citation>
    <scope>NUCLEOTIDE SEQUENCE</scope>
    <source>
        <strain evidence="2">JEL0318</strain>
    </source>
</reference>
<feature type="compositionally biased region" description="Polar residues" evidence="1">
    <location>
        <begin position="178"/>
        <end position="203"/>
    </location>
</feature>
<comment type="caution">
    <text evidence="2">The sequence shown here is derived from an EMBL/GenBank/DDBJ whole genome shotgun (WGS) entry which is preliminary data.</text>
</comment>
<feature type="compositionally biased region" description="Low complexity" evidence="1">
    <location>
        <begin position="139"/>
        <end position="177"/>
    </location>
</feature>
<feature type="region of interest" description="Disordered" evidence="1">
    <location>
        <begin position="367"/>
        <end position="388"/>
    </location>
</feature>
<feature type="region of interest" description="Disordered" evidence="1">
    <location>
        <begin position="83"/>
        <end position="320"/>
    </location>
</feature>
<name>A0AAD5SFL1_9FUNG</name>
<dbReference type="EMBL" id="JADGJD010000320">
    <property type="protein sequence ID" value="KAJ3052164.1"/>
    <property type="molecule type" value="Genomic_DNA"/>
</dbReference>
<proteinExistence type="predicted"/>
<feature type="region of interest" description="Disordered" evidence="1">
    <location>
        <begin position="1"/>
        <end position="39"/>
    </location>
</feature>
<feature type="compositionally biased region" description="Pro residues" evidence="1">
    <location>
        <begin position="215"/>
        <end position="224"/>
    </location>
</feature>
<accession>A0AAD5SFL1</accession>
<evidence type="ECO:0000256" key="1">
    <source>
        <dbReference type="SAM" id="MobiDB-lite"/>
    </source>
</evidence>
<dbReference type="AlphaFoldDB" id="A0AAD5SFL1"/>
<evidence type="ECO:0000313" key="3">
    <source>
        <dbReference type="Proteomes" id="UP001212841"/>
    </source>
</evidence>
<feature type="compositionally biased region" description="Polar residues" evidence="1">
    <location>
        <begin position="231"/>
        <end position="246"/>
    </location>
</feature>
<gene>
    <name evidence="2" type="ORF">HK097_006810</name>
</gene>
<feature type="compositionally biased region" description="Pro residues" evidence="1">
    <location>
        <begin position="1"/>
        <end position="14"/>
    </location>
</feature>